<feature type="transmembrane region" description="Helical" evidence="1">
    <location>
        <begin position="24"/>
        <end position="43"/>
    </location>
</feature>
<feature type="transmembrane region" description="Helical" evidence="1">
    <location>
        <begin position="117"/>
        <end position="140"/>
    </location>
</feature>
<feature type="transmembrane region" description="Helical" evidence="1">
    <location>
        <begin position="342"/>
        <end position="363"/>
    </location>
</feature>
<comment type="caution">
    <text evidence="2">The sequence shown here is derived from an EMBL/GenBank/DDBJ whole genome shotgun (WGS) entry which is preliminary data.</text>
</comment>
<dbReference type="AlphaFoldDB" id="J9DS85"/>
<feature type="transmembrane region" description="Helical" evidence="1">
    <location>
        <begin position="93"/>
        <end position="111"/>
    </location>
</feature>
<keyword evidence="1" id="KW-0812">Transmembrane</keyword>
<keyword evidence="1" id="KW-1133">Transmembrane helix</keyword>
<sequence>MLNLLKLNYEMTEKMYTKFLGKNYAYLILAFTGLVCTLIMTLIEIYQKSKKININNNIYANLYEKKIIYKASLYTTKNYHISIFLTKILDKDIILALFCIIMVSHSVHSFLHEDTIWGVLLILSSFSVKNLLAFCVYLVIGKFPQHDQDRFFRISKINTFFSRSEYKFLGILLVYYLLMLDFKFNINFNLINIVKNVKKYLNTSMKEQNKKCNTNSKKNVFKKLFYNLIGIINKFMLVIYTKIVLPDTLLLLTIVKYIHPASKLLTNYFFLFPTPKTLSLLVYDAPVSFFINFILRKIDIKNCVSLFALSNMTFFLCMNYTFSAVNYDVAFTFCGVLIYEVAALLVFFHVFWPLICVLHSFLYNNCKYIEKSGFIGTKYGINHNKSRSADFIISNNYNNSGNNINTNNDINNNEIRNITAFKDDIITSNININNIDKHNATLTKYNKYNHAITYDTDIYYSLQIFQVLLAMIMSLWFEKTWLFQLFFGARSVFISLTFVVISLWLWIINI</sequence>
<feature type="transmembrane region" description="Helical" evidence="1">
    <location>
        <begin position="458"/>
        <end position="477"/>
    </location>
</feature>
<gene>
    <name evidence="2" type="ORF">EDEG_01537</name>
</gene>
<name>J9DS85_EDHAE</name>
<dbReference type="EMBL" id="AFBI03000022">
    <property type="protein sequence ID" value="EJW04162.1"/>
    <property type="molecule type" value="Genomic_DNA"/>
</dbReference>
<feature type="transmembrane region" description="Helical" evidence="1">
    <location>
        <begin position="277"/>
        <end position="295"/>
    </location>
</feature>
<dbReference type="Proteomes" id="UP000003163">
    <property type="component" value="Unassembled WGS sequence"/>
</dbReference>
<accession>J9DS85</accession>
<feature type="transmembrane region" description="Helical" evidence="1">
    <location>
        <begin position="483"/>
        <end position="507"/>
    </location>
</feature>
<feature type="transmembrane region" description="Helical" evidence="1">
    <location>
        <begin position="302"/>
        <end position="322"/>
    </location>
</feature>
<reference evidence="2 3" key="1">
    <citation type="submission" date="2011-08" db="EMBL/GenBank/DDBJ databases">
        <authorList>
            <person name="Liu Z.J."/>
            <person name="Shi F.L."/>
            <person name="Lu J.Q."/>
            <person name="Li M."/>
            <person name="Wang Z.L."/>
        </authorList>
    </citation>
    <scope>NUCLEOTIDE SEQUENCE [LARGE SCALE GENOMIC DNA]</scope>
    <source>
        <strain evidence="2 3">USNM 41457</strain>
    </source>
</reference>
<reference evidence="3" key="2">
    <citation type="submission" date="2015-07" db="EMBL/GenBank/DDBJ databases">
        <title>Contrasting host-pathogen interactions and genome evolution in two generalist and specialist microsporidian pathogens of mosquitoes.</title>
        <authorList>
            <consortium name="The Broad Institute Genomics Platform"/>
            <consortium name="The Broad Institute Genome Sequencing Center for Infectious Disease"/>
            <person name="Cuomo C.A."/>
            <person name="Sanscrainte N.D."/>
            <person name="Goldberg J.M."/>
            <person name="Heiman D."/>
            <person name="Young S."/>
            <person name="Zeng Q."/>
            <person name="Becnel J.J."/>
            <person name="Birren B.W."/>
        </authorList>
    </citation>
    <scope>NUCLEOTIDE SEQUENCE [LARGE SCALE GENOMIC DNA]</scope>
    <source>
        <strain evidence="3">USNM 41457</strain>
    </source>
</reference>
<evidence type="ECO:0000313" key="2">
    <source>
        <dbReference type="EMBL" id="EJW04162.1"/>
    </source>
</evidence>
<feature type="transmembrane region" description="Helical" evidence="1">
    <location>
        <begin position="224"/>
        <end position="241"/>
    </location>
</feature>
<protein>
    <submittedName>
        <fullName evidence="2">Uncharacterized protein</fullName>
    </submittedName>
</protein>
<proteinExistence type="predicted"/>
<dbReference type="InParanoid" id="J9DS85"/>
<organism evidence="2 3">
    <name type="scientific">Edhazardia aedis (strain USNM 41457)</name>
    <name type="common">Microsporidian parasite</name>
    <dbReference type="NCBI Taxonomy" id="1003232"/>
    <lineage>
        <taxon>Eukaryota</taxon>
        <taxon>Fungi</taxon>
        <taxon>Fungi incertae sedis</taxon>
        <taxon>Microsporidia</taxon>
        <taxon>Edhazardia</taxon>
    </lineage>
</organism>
<keyword evidence="1" id="KW-0472">Membrane</keyword>
<evidence type="ECO:0000256" key="1">
    <source>
        <dbReference type="SAM" id="Phobius"/>
    </source>
</evidence>
<dbReference type="VEuPathDB" id="MicrosporidiaDB:EDEG_01537"/>
<dbReference type="HOGENOM" id="CLU_534208_0_0_1"/>
<evidence type="ECO:0000313" key="3">
    <source>
        <dbReference type="Proteomes" id="UP000003163"/>
    </source>
</evidence>
<keyword evidence="3" id="KW-1185">Reference proteome</keyword>